<dbReference type="SUPFAM" id="SSF51445">
    <property type="entry name" value="(Trans)glycosidases"/>
    <property type="match status" value="1"/>
</dbReference>
<name>A0A1M6WIR1_9BACL</name>
<feature type="domain" description="Rv2525c-like glycoside hydrolase-like" evidence="1">
    <location>
        <begin position="34"/>
        <end position="152"/>
    </location>
</feature>
<dbReference type="Gene3D" id="3.20.20.80">
    <property type="entry name" value="Glycosidases"/>
    <property type="match status" value="1"/>
</dbReference>
<accession>A0A1M6WIR1</accession>
<dbReference type="Pfam" id="PF08924">
    <property type="entry name" value="Rv2525c_GlyHyd-like"/>
    <property type="match status" value="1"/>
</dbReference>
<protein>
    <recommendedName>
        <fullName evidence="1">Rv2525c-like glycoside hydrolase-like domain-containing protein</fullName>
    </recommendedName>
</protein>
<dbReference type="Proteomes" id="UP000184016">
    <property type="component" value="Unassembled WGS sequence"/>
</dbReference>
<dbReference type="EMBL" id="FRAF01000028">
    <property type="protein sequence ID" value="SHK93561.1"/>
    <property type="molecule type" value="Genomic_DNA"/>
</dbReference>
<reference evidence="3" key="1">
    <citation type="submission" date="2016-11" db="EMBL/GenBank/DDBJ databases">
        <authorList>
            <person name="Varghese N."/>
            <person name="Submissions S."/>
        </authorList>
    </citation>
    <scope>NUCLEOTIDE SEQUENCE [LARGE SCALE GENOMIC DNA]</scope>
    <source>
        <strain evidence="3">USBA-503</strain>
    </source>
</reference>
<keyword evidence="3" id="KW-1185">Reference proteome</keyword>
<evidence type="ECO:0000259" key="1">
    <source>
        <dbReference type="Pfam" id="PF08924"/>
    </source>
</evidence>
<evidence type="ECO:0000313" key="3">
    <source>
        <dbReference type="Proteomes" id="UP000184016"/>
    </source>
</evidence>
<dbReference type="STRING" id="1830138.SAMN05443507_1284"/>
<dbReference type="InterPro" id="IPR017853">
    <property type="entry name" value="GH"/>
</dbReference>
<dbReference type="InterPro" id="IPR015020">
    <property type="entry name" value="Rv2525c-like_Glyco_Hydro-like"/>
</dbReference>
<organism evidence="2 3">
    <name type="scientific">Alicyclobacillus tolerans</name>
    <dbReference type="NCBI Taxonomy" id="90970"/>
    <lineage>
        <taxon>Bacteria</taxon>
        <taxon>Bacillati</taxon>
        <taxon>Bacillota</taxon>
        <taxon>Bacilli</taxon>
        <taxon>Bacillales</taxon>
        <taxon>Alicyclobacillaceae</taxon>
        <taxon>Alicyclobacillus</taxon>
    </lineage>
</organism>
<dbReference type="AlphaFoldDB" id="A0A1M6WIR1"/>
<proteinExistence type="predicted"/>
<evidence type="ECO:0000313" key="2">
    <source>
        <dbReference type="EMBL" id="SHK93561.1"/>
    </source>
</evidence>
<sequence length="218" mass="23239">MSLTVGTLEVQNAKGCDTDQQITSSNEASCLFGDTPYYFIGRYISNTSYESAEDLQSTELEYLCSQGWYVAVIQHALNSTEELTATLGTEIAKNAINNAISIGVPSGVYLWLDIENYPSSSDAIGFCRAWANEVNLNSPYYPALYYGAPGLDASQIEGLVNSTYFLAGWAGCGAPTGIGESVNQGPCDITMSCNGSYVVSIDEDTLLATSLSGFVVQG</sequence>
<gene>
    <name evidence="2" type="ORF">SAMN05443507_1284</name>
</gene>